<keyword evidence="2" id="KW-0547">Nucleotide-binding</keyword>
<reference evidence="14 15" key="1">
    <citation type="journal article" date="2006" name="Science">
        <title>The genome of black cottonwood, Populus trichocarpa (Torr. &amp; Gray).</title>
        <authorList>
            <person name="Tuskan G.A."/>
            <person name="Difazio S."/>
            <person name="Jansson S."/>
            <person name="Bohlmann J."/>
            <person name="Grigoriev I."/>
            <person name="Hellsten U."/>
            <person name="Putnam N."/>
            <person name="Ralph S."/>
            <person name="Rombauts S."/>
            <person name="Salamov A."/>
            <person name="Schein J."/>
            <person name="Sterck L."/>
            <person name="Aerts A."/>
            <person name="Bhalerao R.R."/>
            <person name="Bhalerao R.P."/>
            <person name="Blaudez D."/>
            <person name="Boerjan W."/>
            <person name="Brun A."/>
            <person name="Brunner A."/>
            <person name="Busov V."/>
            <person name="Campbell M."/>
            <person name="Carlson J."/>
            <person name="Chalot M."/>
            <person name="Chapman J."/>
            <person name="Chen G.L."/>
            <person name="Cooper D."/>
            <person name="Coutinho P.M."/>
            <person name="Couturier J."/>
            <person name="Covert S."/>
            <person name="Cronk Q."/>
            <person name="Cunningham R."/>
            <person name="Davis J."/>
            <person name="Degroeve S."/>
            <person name="Dejardin A."/>
            <person name="Depamphilis C."/>
            <person name="Detter J."/>
            <person name="Dirks B."/>
            <person name="Dubchak I."/>
            <person name="Duplessis S."/>
            <person name="Ehlting J."/>
            <person name="Ellis B."/>
            <person name="Gendler K."/>
            <person name="Goodstein D."/>
            <person name="Gribskov M."/>
            <person name="Grimwood J."/>
            <person name="Groover A."/>
            <person name="Gunter L."/>
            <person name="Hamberger B."/>
            <person name="Heinze B."/>
            <person name="Helariutta Y."/>
            <person name="Henrissat B."/>
            <person name="Holligan D."/>
            <person name="Holt R."/>
            <person name="Huang W."/>
            <person name="Islam-Faridi N."/>
            <person name="Jones S."/>
            <person name="Jones-Rhoades M."/>
            <person name="Jorgensen R."/>
            <person name="Joshi C."/>
            <person name="Kangasjarvi J."/>
            <person name="Karlsson J."/>
            <person name="Kelleher C."/>
            <person name="Kirkpatrick R."/>
            <person name="Kirst M."/>
            <person name="Kohler A."/>
            <person name="Kalluri U."/>
            <person name="Larimer F."/>
            <person name="Leebens-Mack J."/>
            <person name="Leple J.C."/>
            <person name="Locascio P."/>
            <person name="Lou Y."/>
            <person name="Lucas S."/>
            <person name="Martin F."/>
            <person name="Montanini B."/>
            <person name="Napoli C."/>
            <person name="Nelson D.R."/>
            <person name="Nelson C."/>
            <person name="Nieminen K."/>
            <person name="Nilsson O."/>
            <person name="Pereda V."/>
            <person name="Peter G."/>
            <person name="Philippe R."/>
            <person name="Pilate G."/>
            <person name="Poliakov A."/>
            <person name="Razumovskaya J."/>
            <person name="Richardson P."/>
            <person name="Rinaldi C."/>
            <person name="Ritland K."/>
            <person name="Rouze P."/>
            <person name="Ryaboy D."/>
            <person name="Schmutz J."/>
            <person name="Schrader J."/>
            <person name="Segerman B."/>
            <person name="Shin H."/>
            <person name="Siddiqui A."/>
            <person name="Sterky F."/>
            <person name="Terry A."/>
            <person name="Tsai C.J."/>
            <person name="Uberbacher E."/>
            <person name="Unneberg P."/>
            <person name="Vahala J."/>
            <person name="Wall K."/>
            <person name="Wessler S."/>
            <person name="Yang G."/>
            <person name="Yin T."/>
            <person name="Douglas C."/>
            <person name="Marra M."/>
            <person name="Sandberg G."/>
            <person name="Van de Peer Y."/>
            <person name="Rokhsar D."/>
        </authorList>
    </citation>
    <scope>NUCLEOTIDE SEQUENCE [LARGE SCALE GENOMIC DNA]</scope>
    <source>
        <strain evidence="15">cv. Nisqually</strain>
    </source>
</reference>
<evidence type="ECO:0000256" key="8">
    <source>
        <dbReference type="ARBA" id="ARBA00023172"/>
    </source>
</evidence>
<evidence type="ECO:0000256" key="11">
    <source>
        <dbReference type="ARBA" id="ARBA00034617"/>
    </source>
</evidence>
<dbReference type="SMART" id="SM00487">
    <property type="entry name" value="DEXDc"/>
    <property type="match status" value="1"/>
</dbReference>
<dbReference type="SUPFAM" id="SSF50249">
    <property type="entry name" value="Nucleic acid-binding proteins"/>
    <property type="match status" value="1"/>
</dbReference>
<keyword evidence="9" id="KW-0234">DNA repair</keyword>
<dbReference type="Pfam" id="PF00271">
    <property type="entry name" value="Helicase_C"/>
    <property type="match status" value="1"/>
</dbReference>
<dbReference type="GO" id="GO:0003678">
    <property type="term" value="F:DNA helicase activity"/>
    <property type="evidence" value="ECO:0000318"/>
    <property type="project" value="GO_Central"/>
</dbReference>
<dbReference type="PROSITE" id="PS51192">
    <property type="entry name" value="HELICASE_ATP_BIND_1"/>
    <property type="match status" value="1"/>
</dbReference>
<keyword evidence="5" id="KW-0347">Helicase</keyword>
<dbReference type="Proteomes" id="UP000006729">
    <property type="component" value="Chromosome 10"/>
</dbReference>
<comment type="catalytic activity">
    <reaction evidence="11">
        <text>Couples ATP hydrolysis with the unwinding of duplex DNA by translocating in the 3'-5' direction.</text>
        <dbReference type="EC" id="5.6.2.4"/>
    </reaction>
</comment>
<dbReference type="STRING" id="3694.A0A2K1YSC2"/>
<evidence type="ECO:0000256" key="9">
    <source>
        <dbReference type="ARBA" id="ARBA00023204"/>
    </source>
</evidence>
<dbReference type="GO" id="GO:0016787">
    <property type="term" value="F:hydrolase activity"/>
    <property type="evidence" value="ECO:0007669"/>
    <property type="project" value="UniProtKB-KW"/>
</dbReference>
<dbReference type="PANTHER" id="PTHR47964:SF1">
    <property type="entry name" value="ATP-DEPENDENT DNA HELICASE HOMOLOG RECG, CHLOROPLASTIC"/>
    <property type="match status" value="1"/>
</dbReference>
<evidence type="ECO:0000256" key="6">
    <source>
        <dbReference type="ARBA" id="ARBA00022840"/>
    </source>
</evidence>
<dbReference type="InterPro" id="IPR045562">
    <property type="entry name" value="RecG_dom3_C"/>
</dbReference>
<keyword evidence="8" id="KW-0233">DNA recombination</keyword>
<comment type="caution">
    <text evidence="14">The sequence shown here is derived from an EMBL/GenBank/DDBJ whole genome shotgun (WGS) entry which is preliminary data.</text>
</comment>
<dbReference type="InterPro" id="IPR027417">
    <property type="entry name" value="P-loop_NTPase"/>
</dbReference>
<keyword evidence="3" id="KW-0227">DNA damage</keyword>
<dbReference type="GO" id="GO:0005524">
    <property type="term" value="F:ATP binding"/>
    <property type="evidence" value="ECO:0007669"/>
    <property type="project" value="UniProtKB-KW"/>
</dbReference>
<evidence type="ECO:0000256" key="5">
    <source>
        <dbReference type="ARBA" id="ARBA00022806"/>
    </source>
</evidence>
<keyword evidence="6" id="KW-0067">ATP-binding</keyword>
<evidence type="ECO:0000256" key="12">
    <source>
        <dbReference type="ARBA" id="ARBA00034808"/>
    </source>
</evidence>
<dbReference type="AlphaFoldDB" id="A0A2K1YSC2"/>
<evidence type="ECO:0000256" key="2">
    <source>
        <dbReference type="ARBA" id="ARBA00022741"/>
    </source>
</evidence>
<dbReference type="SUPFAM" id="SSF52540">
    <property type="entry name" value="P-loop containing nucleoside triphosphate hydrolases"/>
    <property type="match status" value="2"/>
</dbReference>
<evidence type="ECO:0000313" key="14">
    <source>
        <dbReference type="EMBL" id="PNT15923.2"/>
    </source>
</evidence>
<evidence type="ECO:0000256" key="3">
    <source>
        <dbReference type="ARBA" id="ARBA00022763"/>
    </source>
</evidence>
<keyword evidence="7" id="KW-0238">DNA-binding</keyword>
<sequence>MSIKYPSIKKIYWSPFIFVRFNYISQITAGCNGSKDEFWPLKMNRLSLSLSLSPSLWTSEQIDREAT</sequence>
<dbReference type="InterPro" id="IPR014001">
    <property type="entry name" value="Helicase_ATP-bd"/>
</dbReference>
<name>A0A2K1YSC2_POPTR</name>
<evidence type="ECO:0000256" key="10">
    <source>
        <dbReference type="ARBA" id="ARBA00023235"/>
    </source>
</evidence>
<dbReference type="InterPro" id="IPR047112">
    <property type="entry name" value="RecG/Mfd"/>
</dbReference>
<dbReference type="InterPro" id="IPR001650">
    <property type="entry name" value="Helicase_C-like"/>
</dbReference>
<keyword evidence="4" id="KW-0378">Hydrolase</keyword>
<dbReference type="GO" id="GO:0006310">
    <property type="term" value="P:DNA recombination"/>
    <property type="evidence" value="ECO:0007669"/>
    <property type="project" value="UniProtKB-KW"/>
</dbReference>
<dbReference type="CDD" id="cd17992">
    <property type="entry name" value="DEXHc_RecG"/>
    <property type="match status" value="1"/>
</dbReference>
<proteinExistence type="inferred from homology"/>
<dbReference type="GO" id="GO:0006281">
    <property type="term" value="P:DNA repair"/>
    <property type="evidence" value="ECO:0000318"/>
    <property type="project" value="GO_Central"/>
</dbReference>
<evidence type="ECO:0000313" key="15">
    <source>
        <dbReference type="Proteomes" id="UP000006729"/>
    </source>
</evidence>
<dbReference type="InParanoid" id="A0A2K1YSC2"/>
<dbReference type="PANTHER" id="PTHR47964">
    <property type="entry name" value="ATP-DEPENDENT DNA HELICASE HOMOLOG RECG, CHLOROPLASTIC"/>
    <property type="match status" value="1"/>
</dbReference>
<dbReference type="InterPro" id="IPR004609">
    <property type="entry name" value="ATP-dep_DNA_helicase_RecG"/>
</dbReference>
<dbReference type="EC" id="5.6.2.4" evidence="12"/>
<dbReference type="GO" id="GO:0043138">
    <property type="term" value="F:3'-5' DNA helicase activity"/>
    <property type="evidence" value="ECO:0007669"/>
    <property type="project" value="UniProtKB-EC"/>
</dbReference>
<dbReference type="GO" id="GO:0003677">
    <property type="term" value="F:DNA binding"/>
    <property type="evidence" value="ECO:0007669"/>
    <property type="project" value="UniProtKB-KW"/>
</dbReference>
<protein>
    <recommendedName>
        <fullName evidence="12">DNA 3'-5' helicase</fullName>
        <ecNumber evidence="12">5.6.2.4</ecNumber>
    </recommendedName>
</protein>
<dbReference type="SMART" id="SM00490">
    <property type="entry name" value="HELICc"/>
    <property type="match status" value="1"/>
</dbReference>
<dbReference type="InterPro" id="IPR011545">
    <property type="entry name" value="DEAD/DEAH_box_helicase_dom"/>
</dbReference>
<organism evidence="14 15">
    <name type="scientific">Populus trichocarpa</name>
    <name type="common">Western balsam poplar</name>
    <name type="synonym">Populus balsamifera subsp. trichocarpa</name>
    <dbReference type="NCBI Taxonomy" id="3694"/>
    <lineage>
        <taxon>Eukaryota</taxon>
        <taxon>Viridiplantae</taxon>
        <taxon>Streptophyta</taxon>
        <taxon>Embryophyta</taxon>
        <taxon>Tracheophyta</taxon>
        <taxon>Spermatophyta</taxon>
        <taxon>Magnoliopsida</taxon>
        <taxon>eudicotyledons</taxon>
        <taxon>Gunneridae</taxon>
        <taxon>Pentapetalae</taxon>
        <taxon>rosids</taxon>
        <taxon>fabids</taxon>
        <taxon>Malpighiales</taxon>
        <taxon>Salicaceae</taxon>
        <taxon>Saliceae</taxon>
        <taxon>Populus</taxon>
    </lineage>
</organism>
<evidence type="ECO:0000256" key="13">
    <source>
        <dbReference type="ARBA" id="ARBA00048988"/>
    </source>
</evidence>
<dbReference type="NCBIfam" id="TIGR00643">
    <property type="entry name" value="recG"/>
    <property type="match status" value="1"/>
</dbReference>
<dbReference type="InterPro" id="IPR012340">
    <property type="entry name" value="NA-bd_OB-fold"/>
</dbReference>
<evidence type="ECO:0000256" key="4">
    <source>
        <dbReference type="ARBA" id="ARBA00022801"/>
    </source>
</evidence>
<dbReference type="PROSITE" id="PS51194">
    <property type="entry name" value="HELICASE_CTER"/>
    <property type="match status" value="1"/>
</dbReference>
<evidence type="ECO:0000256" key="1">
    <source>
        <dbReference type="ARBA" id="ARBA00007504"/>
    </source>
</evidence>
<dbReference type="Pfam" id="PF00270">
    <property type="entry name" value="DEAD"/>
    <property type="match status" value="1"/>
</dbReference>
<keyword evidence="10" id="KW-0413">Isomerase</keyword>
<dbReference type="Pfam" id="PF19833">
    <property type="entry name" value="RecG_dom3_C"/>
    <property type="match status" value="1"/>
</dbReference>
<accession>A0A2K1YSC2</accession>
<gene>
    <name evidence="14" type="ORF">POPTR_010G110751v4</name>
</gene>
<keyword evidence="15" id="KW-1185">Reference proteome</keyword>
<dbReference type="EMBL" id="CM009299">
    <property type="protein sequence ID" value="PNT15923.2"/>
    <property type="molecule type" value="Genomic_DNA"/>
</dbReference>
<evidence type="ECO:0000256" key="7">
    <source>
        <dbReference type="ARBA" id="ARBA00023125"/>
    </source>
</evidence>
<comment type="similarity">
    <text evidence="1">Belongs to the helicase family. RecG subfamily.</text>
</comment>
<dbReference type="FunCoup" id="A0A2K1YSC2">
    <property type="interactions" value="282"/>
</dbReference>
<dbReference type="Gene3D" id="3.40.50.300">
    <property type="entry name" value="P-loop containing nucleotide triphosphate hydrolases"/>
    <property type="match status" value="2"/>
</dbReference>
<dbReference type="ExpressionAtlas" id="A0A2K1YSC2">
    <property type="expression patterns" value="baseline and differential"/>
</dbReference>
<comment type="catalytic activity">
    <reaction evidence="13">
        <text>ATP + H2O = ADP + phosphate + H(+)</text>
        <dbReference type="Rhea" id="RHEA:13065"/>
        <dbReference type="ChEBI" id="CHEBI:15377"/>
        <dbReference type="ChEBI" id="CHEBI:15378"/>
        <dbReference type="ChEBI" id="CHEBI:30616"/>
        <dbReference type="ChEBI" id="CHEBI:43474"/>
        <dbReference type="ChEBI" id="CHEBI:456216"/>
        <dbReference type="EC" id="5.6.2.4"/>
    </reaction>
</comment>